<proteinExistence type="predicted"/>
<gene>
    <name evidence="1" type="ORF">GCM10009765_09780</name>
</gene>
<sequence length="62" mass="7112">MVKVMNRIGDRLLQRFVPKTEAKAGAYYACYCEDFVNTWVYKYCDGNGCTSCVYHSNVNCLV</sequence>
<name>A0ABN2FZ13_9ACTN</name>
<accession>A0ABN2FZ13</accession>
<keyword evidence="2" id="KW-1185">Reference proteome</keyword>
<dbReference type="EMBL" id="BAAANY010000003">
    <property type="protein sequence ID" value="GAA1662377.1"/>
    <property type="molecule type" value="Genomic_DNA"/>
</dbReference>
<evidence type="ECO:0000313" key="2">
    <source>
        <dbReference type="Proteomes" id="UP001500618"/>
    </source>
</evidence>
<evidence type="ECO:0000313" key="1">
    <source>
        <dbReference type="EMBL" id="GAA1662377.1"/>
    </source>
</evidence>
<protein>
    <submittedName>
        <fullName evidence="1">Uncharacterized protein</fullName>
    </submittedName>
</protein>
<comment type="caution">
    <text evidence="1">The sequence shown here is derived from an EMBL/GenBank/DDBJ whole genome shotgun (WGS) entry which is preliminary data.</text>
</comment>
<organism evidence="1 2">
    <name type="scientific">Fodinicola feengrottensis</name>
    <dbReference type="NCBI Taxonomy" id="435914"/>
    <lineage>
        <taxon>Bacteria</taxon>
        <taxon>Bacillati</taxon>
        <taxon>Actinomycetota</taxon>
        <taxon>Actinomycetes</taxon>
        <taxon>Mycobacteriales</taxon>
        <taxon>Fodinicola</taxon>
    </lineage>
</organism>
<reference evidence="1 2" key="1">
    <citation type="journal article" date="2019" name="Int. J. Syst. Evol. Microbiol.">
        <title>The Global Catalogue of Microorganisms (GCM) 10K type strain sequencing project: providing services to taxonomists for standard genome sequencing and annotation.</title>
        <authorList>
            <consortium name="The Broad Institute Genomics Platform"/>
            <consortium name="The Broad Institute Genome Sequencing Center for Infectious Disease"/>
            <person name="Wu L."/>
            <person name="Ma J."/>
        </authorList>
    </citation>
    <scope>NUCLEOTIDE SEQUENCE [LARGE SCALE GENOMIC DNA]</scope>
    <source>
        <strain evidence="1 2">JCM 14718</strain>
    </source>
</reference>
<dbReference type="Proteomes" id="UP001500618">
    <property type="component" value="Unassembled WGS sequence"/>
</dbReference>